<sequence length="358" mass="40424">MSTSHASPSSMGGVFVITKAKILIVVSLVLTWTFAHLLPTYKPTIKAYAQDKVNDVAEHIPSIKVDWYPNRDPREQFNASKVALLIEGRPIPHLVPQLLHMISVVPPDWRFLFIGTNKSVLSVQRSFATQYQVANGKLDLLVMPKPWSVDSKEDVFRTLTDIRFYENFMPNVEWMLKFESDSIMCANSQDSLNDWLHYDWAGAPRTSTDKFAGNGGLSLRRISAVKRILGFQSRYNDTEPEDEWFGKRITVLPGAKVATAAEEQHFTVEDVWHEKPMGYHARGGGSALSEDVWKKPTQRAHIFAYCPEISMIMPMKLTRERCPGDNQEGEIIGGSQERAVEEISSENNAAVKREVEAV</sequence>
<organism evidence="3 4">
    <name type="scientific">Coleophoma cylindrospora</name>
    <dbReference type="NCBI Taxonomy" id="1849047"/>
    <lineage>
        <taxon>Eukaryota</taxon>
        <taxon>Fungi</taxon>
        <taxon>Dikarya</taxon>
        <taxon>Ascomycota</taxon>
        <taxon>Pezizomycotina</taxon>
        <taxon>Leotiomycetes</taxon>
        <taxon>Helotiales</taxon>
        <taxon>Dermateaceae</taxon>
        <taxon>Coleophoma</taxon>
    </lineage>
</organism>
<dbReference type="InterPro" id="IPR043729">
    <property type="entry name" value="DUF5672"/>
</dbReference>
<keyword evidence="1" id="KW-0472">Membrane</keyword>
<name>A0A3D8STC0_9HELO</name>
<comment type="caution">
    <text evidence="3">The sequence shown here is derived from an EMBL/GenBank/DDBJ whole genome shotgun (WGS) entry which is preliminary data.</text>
</comment>
<evidence type="ECO:0000256" key="1">
    <source>
        <dbReference type="SAM" id="Phobius"/>
    </source>
</evidence>
<dbReference type="Pfam" id="PF18922">
    <property type="entry name" value="DUF5672"/>
    <property type="match status" value="1"/>
</dbReference>
<evidence type="ECO:0000313" key="3">
    <source>
        <dbReference type="EMBL" id="RDW89560.1"/>
    </source>
</evidence>
<feature type="transmembrane region" description="Helical" evidence="1">
    <location>
        <begin position="20"/>
        <end position="38"/>
    </location>
</feature>
<keyword evidence="4" id="KW-1185">Reference proteome</keyword>
<feature type="domain" description="DUF5672" evidence="2">
    <location>
        <begin position="141"/>
        <end position="280"/>
    </location>
</feature>
<keyword evidence="1" id="KW-0812">Transmembrane</keyword>
<evidence type="ECO:0000259" key="2">
    <source>
        <dbReference type="Pfam" id="PF18922"/>
    </source>
</evidence>
<protein>
    <recommendedName>
        <fullName evidence="2">DUF5672 domain-containing protein</fullName>
    </recommendedName>
</protein>
<gene>
    <name evidence="3" type="ORF">BP6252_01592</name>
</gene>
<dbReference type="AlphaFoldDB" id="A0A3D8STC0"/>
<evidence type="ECO:0000313" key="4">
    <source>
        <dbReference type="Proteomes" id="UP000256645"/>
    </source>
</evidence>
<accession>A0A3D8STC0</accession>
<keyword evidence="1" id="KW-1133">Transmembrane helix</keyword>
<proteinExistence type="predicted"/>
<dbReference type="OrthoDB" id="10025998at2759"/>
<dbReference type="Proteomes" id="UP000256645">
    <property type="component" value="Unassembled WGS sequence"/>
</dbReference>
<reference evidence="3" key="1">
    <citation type="journal article" date="2018" name="IMA Fungus">
        <title>IMA Genome-F 9: Draft genome sequence of Annulohypoxylon stygium, Aspergillus mulundensis, Berkeleyomyces basicola (syn. Thielaviopsis basicola), Ceratocystis smalleyi, two Cercospora beticola strains, Coleophoma cylindrospora, Fusarium fracticaudum, Phialophora cf. hyalina, and Morchella septimelata.</title>
        <authorList>
            <person name="Wingfield B.D."/>
            <person name="Bills G.F."/>
            <person name="Dong Y."/>
            <person name="Huang W."/>
            <person name="Nel W.J."/>
            <person name="Swalarsk-Parry B.S."/>
            <person name="Vaghefi N."/>
            <person name="Wilken P.M."/>
            <person name="An Z."/>
            <person name="de Beer Z.W."/>
            <person name="De Vos L."/>
            <person name="Chen L."/>
            <person name="Duong T.A."/>
            <person name="Gao Y."/>
            <person name="Hammerbacher A."/>
            <person name="Kikkert J.R."/>
            <person name="Li Y."/>
            <person name="Li H."/>
            <person name="Li K."/>
            <person name="Li Q."/>
            <person name="Liu X."/>
            <person name="Ma X."/>
            <person name="Naidoo K."/>
            <person name="Pethybridge S.J."/>
            <person name="Sun J."/>
            <person name="Steenkamp E.T."/>
            <person name="van der Nest M.A."/>
            <person name="van Wyk S."/>
            <person name="Wingfield M.J."/>
            <person name="Xiong C."/>
            <person name="Yue Q."/>
            <person name="Zhang X."/>
        </authorList>
    </citation>
    <scope>NUCLEOTIDE SEQUENCE [LARGE SCALE GENOMIC DNA]</scope>
    <source>
        <strain evidence="3">BP6252</strain>
    </source>
</reference>
<dbReference type="EMBL" id="PDLM01000001">
    <property type="protein sequence ID" value="RDW89560.1"/>
    <property type="molecule type" value="Genomic_DNA"/>
</dbReference>
<dbReference type="STRING" id="1849047.A0A3D8STC0"/>